<organism evidence="1 2">
    <name type="scientific">Rhizobium mesoamericanum STM3625</name>
    <dbReference type="NCBI Taxonomy" id="1211777"/>
    <lineage>
        <taxon>Bacteria</taxon>
        <taxon>Pseudomonadati</taxon>
        <taxon>Pseudomonadota</taxon>
        <taxon>Alphaproteobacteria</taxon>
        <taxon>Hyphomicrobiales</taxon>
        <taxon>Rhizobiaceae</taxon>
        <taxon>Rhizobium/Agrobacterium group</taxon>
        <taxon>Rhizobium</taxon>
    </lineage>
</organism>
<gene>
    <name evidence="1" type="ORF">BN77_2367</name>
</gene>
<reference evidence="1 2" key="1">
    <citation type="journal article" date="2013" name="Genome Announc.">
        <title>Draft Genome Sequence of Rhizobium mesoamericanum STM3625, a Nitrogen-Fixing Symbiont of Mimosa pudica Isolated in French Guiana (South America).</title>
        <authorList>
            <person name="Moulin L."/>
            <person name="Mornico D."/>
            <person name="Melkonian R."/>
            <person name="Klonowska A."/>
        </authorList>
    </citation>
    <scope>NUCLEOTIDE SEQUENCE [LARGE SCALE GENOMIC DNA]</scope>
    <source>
        <strain evidence="1 2">STM3625</strain>
    </source>
</reference>
<comment type="caution">
    <text evidence="1">The sequence shown here is derived from an EMBL/GenBank/DDBJ whole genome shotgun (WGS) entry which is preliminary data.</text>
</comment>
<dbReference type="HOGENOM" id="CLU_3375597_0_0_5"/>
<dbReference type="AlphaFoldDB" id="K0PYZ5"/>
<evidence type="ECO:0000313" key="2">
    <source>
        <dbReference type="Proteomes" id="UP000009319"/>
    </source>
</evidence>
<protein>
    <submittedName>
        <fullName evidence="1">Uncharacterized protein</fullName>
    </submittedName>
</protein>
<evidence type="ECO:0000313" key="1">
    <source>
        <dbReference type="EMBL" id="CCM75204.1"/>
    </source>
</evidence>
<name>K0PYZ5_9HYPH</name>
<keyword evidence="2" id="KW-1185">Reference proteome</keyword>
<dbReference type="EMBL" id="CANI01000011">
    <property type="protein sequence ID" value="CCM75204.1"/>
    <property type="molecule type" value="Genomic_DNA"/>
</dbReference>
<dbReference type="Proteomes" id="UP000009319">
    <property type="component" value="Unassembled WGS sequence"/>
</dbReference>
<accession>K0PYZ5</accession>
<proteinExistence type="predicted"/>
<sequence>MITKSLTGGRPETITVWLLALLTPGDRRRLICHG</sequence>